<dbReference type="KEGG" id="iod:EJO50_03040"/>
<dbReference type="EMBL" id="CP034433">
    <property type="protein sequence ID" value="AZN35552.1"/>
    <property type="molecule type" value="Genomic_DNA"/>
</dbReference>
<feature type="signal peptide" evidence="1">
    <location>
        <begin position="1"/>
        <end position="20"/>
    </location>
</feature>
<keyword evidence="3" id="KW-1185">Reference proteome</keyword>
<evidence type="ECO:0000256" key="1">
    <source>
        <dbReference type="SAM" id="SignalP"/>
    </source>
</evidence>
<evidence type="ECO:0000313" key="2">
    <source>
        <dbReference type="EMBL" id="AZN35552.1"/>
    </source>
</evidence>
<proteinExistence type="predicted"/>
<dbReference type="AlphaFoldDB" id="A0A3S8ZQ24"/>
<feature type="chain" id="PRO_5019273640" description="DUF3060 domain-containing protein" evidence="1">
    <location>
        <begin position="21"/>
        <end position="166"/>
    </location>
</feature>
<evidence type="ECO:0008006" key="4">
    <source>
        <dbReference type="Google" id="ProtNLM"/>
    </source>
</evidence>
<name>A0A3S8ZQ24_9NEIS</name>
<protein>
    <recommendedName>
        <fullName evidence="4">DUF3060 domain-containing protein</fullName>
    </recommendedName>
</protein>
<sequence>MKKAIPMLLSCLIASFTLVACGGGGDDSPTTTAIGTTPTPVVPTTPVDIGNRPIAAEQPPVIVGANLSTMSIKMESSNQNMIAAVRDGGSLIIAGNSNNAKIPDSSKVALIDINGNTNTLVMGKGVVVSDFKMVGTGNTIWLPADSTIVVPAAALVSNSVKYYTAK</sequence>
<dbReference type="Proteomes" id="UP000282438">
    <property type="component" value="Chromosome"/>
</dbReference>
<dbReference type="PROSITE" id="PS51257">
    <property type="entry name" value="PROKAR_LIPOPROTEIN"/>
    <property type="match status" value="1"/>
</dbReference>
<organism evidence="2 3">
    <name type="scientific">Iodobacter ciconiae</name>
    <dbReference type="NCBI Taxonomy" id="2496266"/>
    <lineage>
        <taxon>Bacteria</taxon>
        <taxon>Pseudomonadati</taxon>
        <taxon>Pseudomonadota</taxon>
        <taxon>Betaproteobacteria</taxon>
        <taxon>Neisseriales</taxon>
        <taxon>Chitinibacteraceae</taxon>
        <taxon>Iodobacter</taxon>
    </lineage>
</organism>
<evidence type="ECO:0000313" key="3">
    <source>
        <dbReference type="Proteomes" id="UP000282438"/>
    </source>
</evidence>
<dbReference type="RefSeq" id="WP_125971519.1">
    <property type="nucleotide sequence ID" value="NZ_CP034433.1"/>
</dbReference>
<gene>
    <name evidence="2" type="ORF">EJO50_03040</name>
</gene>
<accession>A0A3S8ZQ24</accession>
<keyword evidence="1" id="KW-0732">Signal</keyword>
<reference evidence="2 3" key="1">
    <citation type="submission" date="2018-12" db="EMBL/GenBank/DDBJ databases">
        <title>Complete genome sequence of Iodobacter sp. H11R3.</title>
        <authorList>
            <person name="Bae J.-W."/>
        </authorList>
    </citation>
    <scope>NUCLEOTIDE SEQUENCE [LARGE SCALE GENOMIC DNA]</scope>
    <source>
        <strain evidence="2 3">H11R3</strain>
    </source>
</reference>